<accession>A0ABS1QYB6</accession>
<evidence type="ECO:0000259" key="2">
    <source>
        <dbReference type="Pfam" id="PF00144"/>
    </source>
</evidence>
<dbReference type="SUPFAM" id="SSF56601">
    <property type="entry name" value="beta-lactamase/transpeptidase-like"/>
    <property type="match status" value="1"/>
</dbReference>
<dbReference type="InterPro" id="IPR050491">
    <property type="entry name" value="AmpC-like"/>
</dbReference>
<keyword evidence="4" id="KW-1185">Reference proteome</keyword>
<dbReference type="InterPro" id="IPR012338">
    <property type="entry name" value="Beta-lactam/transpept-like"/>
</dbReference>
<dbReference type="PANTHER" id="PTHR46825">
    <property type="entry name" value="D-ALANYL-D-ALANINE-CARBOXYPEPTIDASE/ENDOPEPTIDASE AMPH"/>
    <property type="match status" value="1"/>
</dbReference>
<feature type="chain" id="PRO_5046109702" evidence="1">
    <location>
        <begin position="25"/>
        <end position="387"/>
    </location>
</feature>
<dbReference type="Proteomes" id="UP000625283">
    <property type="component" value="Unassembled WGS sequence"/>
</dbReference>
<dbReference type="Pfam" id="PF00144">
    <property type="entry name" value="Beta-lactamase"/>
    <property type="match status" value="1"/>
</dbReference>
<keyword evidence="1" id="KW-0732">Signal</keyword>
<evidence type="ECO:0000313" key="4">
    <source>
        <dbReference type="Proteomes" id="UP000625283"/>
    </source>
</evidence>
<dbReference type="PANTHER" id="PTHR46825:SF9">
    <property type="entry name" value="BETA-LACTAMASE-RELATED DOMAIN-CONTAINING PROTEIN"/>
    <property type="match status" value="1"/>
</dbReference>
<proteinExistence type="predicted"/>
<name>A0ABS1QYB6_9SPHI</name>
<evidence type="ECO:0000313" key="3">
    <source>
        <dbReference type="EMBL" id="MBL1407431.1"/>
    </source>
</evidence>
<feature type="domain" description="Beta-lactamase-related" evidence="2">
    <location>
        <begin position="38"/>
        <end position="361"/>
    </location>
</feature>
<gene>
    <name evidence="3" type="ORF">JKG61_01570</name>
</gene>
<protein>
    <submittedName>
        <fullName evidence="3">Beta-lactamase family protein</fullName>
    </submittedName>
</protein>
<dbReference type="InterPro" id="IPR001466">
    <property type="entry name" value="Beta-lactam-related"/>
</dbReference>
<evidence type="ECO:0000256" key="1">
    <source>
        <dbReference type="SAM" id="SignalP"/>
    </source>
</evidence>
<comment type="caution">
    <text evidence="3">The sequence shown here is derived from an EMBL/GenBank/DDBJ whole genome shotgun (WGS) entry which is preliminary data.</text>
</comment>
<dbReference type="Gene3D" id="3.40.710.10">
    <property type="entry name" value="DD-peptidase/beta-lactamase superfamily"/>
    <property type="match status" value="1"/>
</dbReference>
<reference evidence="3 4" key="1">
    <citation type="submission" date="2021-01" db="EMBL/GenBank/DDBJ databases">
        <title>C459-1 draft genome sequence.</title>
        <authorList>
            <person name="Zhang X.-F."/>
        </authorList>
    </citation>
    <scope>NUCLEOTIDE SEQUENCE [LARGE SCALE GENOMIC DNA]</scope>
    <source>
        <strain evidence="4">C459-1</strain>
    </source>
</reference>
<sequence>MNRLKTYFTLAFSLLLLGSTQVLAQSGGKDLENELKMIMAENNGIGMAVVVIKDNKVVYNKSLGYSDLETKSVLEDDHIFRIASISKSFTTSSLLKLVEKGQVSLQDNVSDLIGFPVVNPNFPEKVITLEMLLSHTSSMNDSQKYSSLDIINPDKNPTYAKSYSDYPPGAKHVYCNMGYNLAGAILEKLQGKRFDIVIREQILNPLGIKNAGFNIDSLDHSKFASLYVFDSKTGDFTKSDVAYRRLDTKDYVIGYTGARFSPTGGMKISALDLARYMQMHMNYGIYNGHRILSEPSSALMQKPFAEVSETRQYGLAIRIAKDLIAGETMIGHTGSASGLRSAMFFEPHKKFGFVVIINGMDHTLQTDGYVALQKEVVNTLYRCFIEE</sequence>
<organism evidence="3 4">
    <name type="scientific">Sphingobacterium faecale</name>
    <dbReference type="NCBI Taxonomy" id="2803775"/>
    <lineage>
        <taxon>Bacteria</taxon>
        <taxon>Pseudomonadati</taxon>
        <taxon>Bacteroidota</taxon>
        <taxon>Sphingobacteriia</taxon>
        <taxon>Sphingobacteriales</taxon>
        <taxon>Sphingobacteriaceae</taxon>
        <taxon>Sphingobacterium</taxon>
    </lineage>
</organism>
<dbReference type="RefSeq" id="WP_202101235.1">
    <property type="nucleotide sequence ID" value="NZ_JAERTY010000001.1"/>
</dbReference>
<feature type="signal peptide" evidence="1">
    <location>
        <begin position="1"/>
        <end position="24"/>
    </location>
</feature>
<dbReference type="EMBL" id="JAERTY010000001">
    <property type="protein sequence ID" value="MBL1407431.1"/>
    <property type="molecule type" value="Genomic_DNA"/>
</dbReference>